<evidence type="ECO:0000256" key="2">
    <source>
        <dbReference type="ARBA" id="ARBA00005300"/>
    </source>
</evidence>
<keyword evidence="4" id="KW-0540">Nuclease</keyword>
<dbReference type="InterPro" id="IPR036397">
    <property type="entry name" value="RNaseH_sf"/>
</dbReference>
<dbReference type="Pfam" id="PF00075">
    <property type="entry name" value="RNase_H"/>
    <property type="match status" value="1"/>
</dbReference>
<dbReference type="PANTHER" id="PTHR10642">
    <property type="entry name" value="RIBONUCLEASE H1"/>
    <property type="match status" value="1"/>
</dbReference>
<dbReference type="eggNOG" id="KOG3752">
    <property type="taxonomic scope" value="Eukaryota"/>
</dbReference>
<dbReference type="GO" id="GO:0004523">
    <property type="term" value="F:RNA-DNA hybrid ribonuclease activity"/>
    <property type="evidence" value="ECO:0007669"/>
    <property type="project" value="UniProtKB-EC"/>
</dbReference>
<dbReference type="Proteomes" id="UP000015241">
    <property type="component" value="Unassembled WGS sequence"/>
</dbReference>
<evidence type="ECO:0000313" key="10">
    <source>
        <dbReference type="Proteomes" id="UP000015241"/>
    </source>
</evidence>
<comment type="similarity">
    <text evidence="2">Belongs to the RNase H family.</text>
</comment>
<dbReference type="EMBL" id="KE504208">
    <property type="protein sequence ID" value="EPS95418.1"/>
    <property type="molecule type" value="Genomic_DNA"/>
</dbReference>
<feature type="non-terminal residue" evidence="9">
    <location>
        <position position="136"/>
    </location>
</feature>
<dbReference type="STRING" id="743788.S8DW60"/>
<dbReference type="GO" id="GO:0043137">
    <property type="term" value="P:DNA replication, removal of RNA primer"/>
    <property type="evidence" value="ECO:0007669"/>
    <property type="project" value="TreeGrafter"/>
</dbReference>
<keyword evidence="5" id="KW-0479">Metal-binding</keyword>
<keyword evidence="7" id="KW-0378">Hydrolase</keyword>
<evidence type="ECO:0000256" key="3">
    <source>
        <dbReference type="ARBA" id="ARBA00012180"/>
    </source>
</evidence>
<dbReference type="InterPro" id="IPR012337">
    <property type="entry name" value="RNaseH-like_sf"/>
</dbReference>
<dbReference type="PROSITE" id="PS50879">
    <property type="entry name" value="RNASE_H_1"/>
    <property type="match status" value="1"/>
</dbReference>
<proteinExistence type="inferred from homology"/>
<dbReference type="AlphaFoldDB" id="S8DW60"/>
<dbReference type="FunCoup" id="S8DW60">
    <property type="interactions" value="59"/>
</dbReference>
<evidence type="ECO:0000256" key="4">
    <source>
        <dbReference type="ARBA" id="ARBA00022722"/>
    </source>
</evidence>
<name>S8DW60_FOMSC</name>
<evidence type="ECO:0000256" key="6">
    <source>
        <dbReference type="ARBA" id="ARBA00022759"/>
    </source>
</evidence>
<protein>
    <recommendedName>
        <fullName evidence="3">ribonuclease H</fullName>
        <ecNumber evidence="3">3.1.26.4</ecNumber>
    </recommendedName>
</protein>
<evidence type="ECO:0000313" key="9">
    <source>
        <dbReference type="EMBL" id="EPS95418.1"/>
    </source>
</evidence>
<dbReference type="GO" id="GO:0046872">
    <property type="term" value="F:metal ion binding"/>
    <property type="evidence" value="ECO:0007669"/>
    <property type="project" value="UniProtKB-KW"/>
</dbReference>
<accession>S8DW60</accession>
<feature type="non-terminal residue" evidence="9">
    <location>
        <position position="1"/>
    </location>
</feature>
<dbReference type="CDD" id="cd09280">
    <property type="entry name" value="RNase_HI_eukaryote_like"/>
    <property type="match status" value="1"/>
</dbReference>
<dbReference type="EC" id="3.1.26.4" evidence="3"/>
<comment type="catalytic activity">
    <reaction evidence="1">
        <text>Endonucleolytic cleavage to 5'-phosphomonoester.</text>
        <dbReference type="EC" id="3.1.26.4"/>
    </reaction>
</comment>
<gene>
    <name evidence="9" type="ORF">FOMPIDRAFT_10519</name>
</gene>
<dbReference type="InterPro" id="IPR050092">
    <property type="entry name" value="RNase_H"/>
</dbReference>
<dbReference type="InParanoid" id="S8DW60"/>
<dbReference type="HOGENOM" id="CLU_030894_4_4_1"/>
<evidence type="ECO:0000256" key="7">
    <source>
        <dbReference type="ARBA" id="ARBA00022801"/>
    </source>
</evidence>
<keyword evidence="10" id="KW-1185">Reference proteome</keyword>
<sequence length="136" mass="14621">VHVYTDGSAIPVTTGQAHGGAGVYWGPNSPRNMALSVPMPVTNNRAELFAVLHALLVASPYQPLRIHTDSEYAIRSICHWAPKNAALGWTCANADMLQNIVDVLRTRPAAVSFAWVKGHAGNAHNEEADRLAREGA</sequence>
<dbReference type="SUPFAM" id="SSF53098">
    <property type="entry name" value="Ribonuclease H-like"/>
    <property type="match status" value="1"/>
</dbReference>
<dbReference type="PANTHER" id="PTHR10642:SF26">
    <property type="entry name" value="RIBONUCLEASE H1"/>
    <property type="match status" value="1"/>
</dbReference>
<evidence type="ECO:0000256" key="5">
    <source>
        <dbReference type="ARBA" id="ARBA00022723"/>
    </source>
</evidence>
<dbReference type="GO" id="GO:0003676">
    <property type="term" value="F:nucleic acid binding"/>
    <property type="evidence" value="ECO:0007669"/>
    <property type="project" value="InterPro"/>
</dbReference>
<evidence type="ECO:0000256" key="1">
    <source>
        <dbReference type="ARBA" id="ARBA00000077"/>
    </source>
</evidence>
<organism evidence="9 10">
    <name type="scientific">Fomitopsis schrenkii</name>
    <name type="common">Brown rot fungus</name>
    <dbReference type="NCBI Taxonomy" id="2126942"/>
    <lineage>
        <taxon>Eukaryota</taxon>
        <taxon>Fungi</taxon>
        <taxon>Dikarya</taxon>
        <taxon>Basidiomycota</taxon>
        <taxon>Agaricomycotina</taxon>
        <taxon>Agaricomycetes</taxon>
        <taxon>Polyporales</taxon>
        <taxon>Fomitopsis</taxon>
    </lineage>
</organism>
<dbReference type="Gene3D" id="3.30.420.10">
    <property type="entry name" value="Ribonuclease H-like superfamily/Ribonuclease H"/>
    <property type="match status" value="1"/>
</dbReference>
<evidence type="ECO:0000259" key="8">
    <source>
        <dbReference type="PROSITE" id="PS50879"/>
    </source>
</evidence>
<dbReference type="OrthoDB" id="2793221at2759"/>
<keyword evidence="6" id="KW-0255">Endonuclease</keyword>
<reference evidence="9 10" key="1">
    <citation type="journal article" date="2012" name="Science">
        <title>The Paleozoic origin of enzymatic lignin decomposition reconstructed from 31 fungal genomes.</title>
        <authorList>
            <person name="Floudas D."/>
            <person name="Binder M."/>
            <person name="Riley R."/>
            <person name="Barry K."/>
            <person name="Blanchette R.A."/>
            <person name="Henrissat B."/>
            <person name="Martinez A.T."/>
            <person name="Otillar R."/>
            <person name="Spatafora J.W."/>
            <person name="Yadav J.S."/>
            <person name="Aerts A."/>
            <person name="Benoit I."/>
            <person name="Boyd A."/>
            <person name="Carlson A."/>
            <person name="Copeland A."/>
            <person name="Coutinho P.M."/>
            <person name="de Vries R.P."/>
            <person name="Ferreira P."/>
            <person name="Findley K."/>
            <person name="Foster B."/>
            <person name="Gaskell J."/>
            <person name="Glotzer D."/>
            <person name="Gorecki P."/>
            <person name="Heitman J."/>
            <person name="Hesse C."/>
            <person name="Hori C."/>
            <person name="Igarashi K."/>
            <person name="Jurgens J.A."/>
            <person name="Kallen N."/>
            <person name="Kersten P."/>
            <person name="Kohler A."/>
            <person name="Kuees U."/>
            <person name="Kumar T.K.A."/>
            <person name="Kuo A."/>
            <person name="LaButti K."/>
            <person name="Larrondo L.F."/>
            <person name="Lindquist E."/>
            <person name="Ling A."/>
            <person name="Lombard V."/>
            <person name="Lucas S."/>
            <person name="Lundell T."/>
            <person name="Martin R."/>
            <person name="McLaughlin D.J."/>
            <person name="Morgenstern I."/>
            <person name="Morin E."/>
            <person name="Murat C."/>
            <person name="Nagy L.G."/>
            <person name="Nolan M."/>
            <person name="Ohm R.A."/>
            <person name="Patyshakuliyeva A."/>
            <person name="Rokas A."/>
            <person name="Ruiz-Duenas F.J."/>
            <person name="Sabat G."/>
            <person name="Salamov A."/>
            <person name="Samejima M."/>
            <person name="Schmutz J."/>
            <person name="Slot J.C."/>
            <person name="St John F."/>
            <person name="Stenlid J."/>
            <person name="Sun H."/>
            <person name="Sun S."/>
            <person name="Syed K."/>
            <person name="Tsang A."/>
            <person name="Wiebenga A."/>
            <person name="Young D."/>
            <person name="Pisabarro A."/>
            <person name="Eastwood D.C."/>
            <person name="Martin F."/>
            <person name="Cullen D."/>
            <person name="Grigoriev I.V."/>
            <person name="Hibbett D.S."/>
        </authorList>
    </citation>
    <scope>NUCLEOTIDE SEQUENCE</scope>
    <source>
        <strain evidence="10">FP-58527</strain>
    </source>
</reference>
<dbReference type="InterPro" id="IPR002156">
    <property type="entry name" value="RNaseH_domain"/>
</dbReference>
<feature type="domain" description="RNase H type-1" evidence="8">
    <location>
        <begin position="1"/>
        <end position="136"/>
    </location>
</feature>